<evidence type="ECO:0000313" key="3">
    <source>
        <dbReference type="Proteomes" id="UP000065807"/>
    </source>
</evidence>
<evidence type="ECO:0000256" key="1">
    <source>
        <dbReference type="SAM" id="MobiDB-lite"/>
    </source>
</evidence>
<name>A0A0K2SNG1_LIMPI</name>
<dbReference type="KEGG" id="lpil:LIP_2722"/>
<organism evidence="2 3">
    <name type="scientific">Limnochorda pilosa</name>
    <dbReference type="NCBI Taxonomy" id="1555112"/>
    <lineage>
        <taxon>Bacteria</taxon>
        <taxon>Bacillati</taxon>
        <taxon>Bacillota</taxon>
        <taxon>Limnochordia</taxon>
        <taxon>Limnochordales</taxon>
        <taxon>Limnochordaceae</taxon>
        <taxon>Limnochorda</taxon>
    </lineage>
</organism>
<dbReference type="EMBL" id="AP014924">
    <property type="protein sequence ID" value="BAS28552.1"/>
    <property type="molecule type" value="Genomic_DNA"/>
</dbReference>
<accession>A0A0K2SNG1</accession>
<reference evidence="3" key="2">
    <citation type="journal article" date="2016" name="Int. J. Syst. Evol. Microbiol.">
        <title>Complete genome sequence and cell structure of Limnochorda pilosa, a Gram-negative spore-former within the phylum Firmicutes.</title>
        <authorList>
            <person name="Watanabe M."/>
            <person name="Kojima H."/>
            <person name="Fukui M."/>
        </authorList>
    </citation>
    <scope>NUCLEOTIDE SEQUENCE [LARGE SCALE GENOMIC DNA]</scope>
    <source>
        <strain evidence="3">HC45</strain>
    </source>
</reference>
<feature type="region of interest" description="Disordered" evidence="1">
    <location>
        <begin position="33"/>
        <end position="87"/>
    </location>
</feature>
<keyword evidence="3" id="KW-1185">Reference proteome</keyword>
<evidence type="ECO:0000313" key="2">
    <source>
        <dbReference type="EMBL" id="BAS28552.1"/>
    </source>
</evidence>
<dbReference type="Proteomes" id="UP000065807">
    <property type="component" value="Chromosome"/>
</dbReference>
<gene>
    <name evidence="2" type="ORF">LIP_2722</name>
</gene>
<dbReference type="AlphaFoldDB" id="A0A0K2SNG1"/>
<dbReference type="STRING" id="1555112.LIP_2722"/>
<reference evidence="3" key="1">
    <citation type="submission" date="2015-07" db="EMBL/GenBank/DDBJ databases">
        <title>Complete genome sequence and phylogenetic analysis of Limnochorda pilosa.</title>
        <authorList>
            <person name="Watanabe M."/>
            <person name="Kojima H."/>
            <person name="Fukui M."/>
        </authorList>
    </citation>
    <scope>NUCLEOTIDE SEQUENCE [LARGE SCALE GENOMIC DNA]</scope>
    <source>
        <strain evidence="3">HC45</strain>
    </source>
</reference>
<protein>
    <submittedName>
        <fullName evidence="2">Uncharacterized protein</fullName>
    </submittedName>
</protein>
<proteinExistence type="predicted"/>
<sequence>MGRLAETPRTGMRVPSGSSYHAFYVRPRFRTTPAGLKAPVTGPDADRTEPVLPRPGALAAASGRDGPGLEECSGARKDLSTKGVSCP</sequence>